<dbReference type="InterPro" id="IPR000483">
    <property type="entry name" value="Cys-rich_flank_reg_C"/>
</dbReference>
<dbReference type="PANTHER" id="PTHR24369:SF210">
    <property type="entry name" value="CHAOPTIN-RELATED"/>
    <property type="match status" value="1"/>
</dbReference>
<reference evidence="5" key="1">
    <citation type="journal article" date="2022" name="bioRxiv">
        <title>Sequencing and chromosome-scale assembly of the giantPleurodeles waltlgenome.</title>
        <authorList>
            <person name="Brown T."/>
            <person name="Elewa A."/>
            <person name="Iarovenko S."/>
            <person name="Subramanian E."/>
            <person name="Araus A.J."/>
            <person name="Petzold A."/>
            <person name="Susuki M."/>
            <person name="Suzuki K.-i.T."/>
            <person name="Hayashi T."/>
            <person name="Toyoda A."/>
            <person name="Oliveira C."/>
            <person name="Osipova E."/>
            <person name="Leigh N.D."/>
            <person name="Simon A."/>
            <person name="Yun M.H."/>
        </authorList>
    </citation>
    <scope>NUCLEOTIDE SEQUENCE</scope>
    <source>
        <strain evidence="5">20211129_DDA</strain>
        <tissue evidence="5">Liver</tissue>
    </source>
</reference>
<dbReference type="EMBL" id="JANPWB010000012">
    <property type="protein sequence ID" value="KAJ1119059.1"/>
    <property type="molecule type" value="Genomic_DNA"/>
</dbReference>
<comment type="caution">
    <text evidence="5">The sequence shown here is derived from an EMBL/GenBank/DDBJ whole genome shotgun (WGS) entry which is preliminary data.</text>
</comment>
<dbReference type="InterPro" id="IPR001611">
    <property type="entry name" value="Leu-rich_rpt"/>
</dbReference>
<dbReference type="SMART" id="SM00082">
    <property type="entry name" value="LRRCT"/>
    <property type="match status" value="1"/>
</dbReference>
<keyword evidence="1" id="KW-0433">Leucine-rich repeat</keyword>
<sequence>MLQVGGRRCSSSEPRKWSILAYVLKPFGNVCSVSHISHRCGLPLLLNTARRECFPALTCHSVKGNVMFAVVLNAVLLIQPIHAAWACARACPADCVCTQERSCSVLCDRIGLPEVPGRFPCEASFITLDKNSIKFLSERAFGTLPALKCLSLKHNNISFITPGAFKGLPNLTELRMAHNEYIRYLHTRTFSALKRLAKLDLAYCNLFNIPDRIFVELPFLQELLLFENNFRRIPGAIRGMENLTHVYLERNRIEAIAYNSLQDLGNLKYLNLQENKIYVIHDMSFQDCRKMEYLYLNDNLLMELPESSFKGLRRLKLLNLGGNLIRNVSNTWFQDLFELEILYLDRNRINYIEEGSFENLTSLVSLHLNSNNLTSLPFPIFKPVYFIGRLYLFRNPWECDCKIEWLKKWMLNYKLVRDIPCASPNSVAGADLSEVFFDRSAEGSCLDPIERNLSWFTPTPAEELHSTMETRLGSLLSKLLMQEGGLINLVNTTDTSFNVSTYEDNEASFGIGNHCVKRGLHCLLVLSVAVWVLCGF</sequence>
<feature type="domain" description="LRRCT" evidence="4">
    <location>
        <begin position="395"/>
        <end position="446"/>
    </location>
</feature>
<protein>
    <recommendedName>
        <fullName evidence="4">LRRCT domain-containing protein</fullName>
    </recommendedName>
</protein>
<keyword evidence="2" id="KW-0732">Signal</keyword>
<evidence type="ECO:0000259" key="4">
    <source>
        <dbReference type="SMART" id="SM00082"/>
    </source>
</evidence>
<evidence type="ECO:0000313" key="5">
    <source>
        <dbReference type="EMBL" id="KAJ1119059.1"/>
    </source>
</evidence>
<name>A0AAV7NWU2_PLEWA</name>
<dbReference type="Pfam" id="PF13855">
    <property type="entry name" value="LRR_8"/>
    <property type="match status" value="3"/>
</dbReference>
<dbReference type="GO" id="GO:0005886">
    <property type="term" value="C:plasma membrane"/>
    <property type="evidence" value="ECO:0007669"/>
    <property type="project" value="TreeGrafter"/>
</dbReference>
<keyword evidence="6" id="KW-1185">Reference proteome</keyword>
<evidence type="ECO:0000256" key="2">
    <source>
        <dbReference type="ARBA" id="ARBA00022729"/>
    </source>
</evidence>
<evidence type="ECO:0000256" key="3">
    <source>
        <dbReference type="ARBA" id="ARBA00022737"/>
    </source>
</evidence>
<organism evidence="5 6">
    <name type="scientific">Pleurodeles waltl</name>
    <name type="common">Iberian ribbed newt</name>
    <dbReference type="NCBI Taxonomy" id="8319"/>
    <lineage>
        <taxon>Eukaryota</taxon>
        <taxon>Metazoa</taxon>
        <taxon>Chordata</taxon>
        <taxon>Craniata</taxon>
        <taxon>Vertebrata</taxon>
        <taxon>Euteleostomi</taxon>
        <taxon>Amphibia</taxon>
        <taxon>Batrachia</taxon>
        <taxon>Caudata</taxon>
        <taxon>Salamandroidea</taxon>
        <taxon>Salamandridae</taxon>
        <taxon>Pleurodelinae</taxon>
        <taxon>Pleurodeles</taxon>
    </lineage>
</organism>
<dbReference type="SUPFAM" id="SSF52058">
    <property type="entry name" value="L domain-like"/>
    <property type="match status" value="1"/>
</dbReference>
<dbReference type="AlphaFoldDB" id="A0AAV7NWU2"/>
<keyword evidence="3" id="KW-0677">Repeat</keyword>
<evidence type="ECO:0000313" key="6">
    <source>
        <dbReference type="Proteomes" id="UP001066276"/>
    </source>
</evidence>
<dbReference type="InterPro" id="IPR050541">
    <property type="entry name" value="LRR_TM_domain-containing"/>
</dbReference>
<accession>A0AAV7NWU2</accession>
<dbReference type="FunFam" id="3.80.10.10:FF:000172">
    <property type="entry name" value="Nyctalopin"/>
    <property type="match status" value="1"/>
</dbReference>
<proteinExistence type="predicted"/>
<dbReference type="PROSITE" id="PS51450">
    <property type="entry name" value="LRR"/>
    <property type="match status" value="2"/>
</dbReference>
<dbReference type="SMART" id="SM00369">
    <property type="entry name" value="LRR_TYP"/>
    <property type="match status" value="10"/>
</dbReference>
<dbReference type="Gene3D" id="3.80.10.10">
    <property type="entry name" value="Ribonuclease Inhibitor"/>
    <property type="match status" value="2"/>
</dbReference>
<dbReference type="PANTHER" id="PTHR24369">
    <property type="entry name" value="ANTIGEN BSP, PUTATIVE-RELATED"/>
    <property type="match status" value="1"/>
</dbReference>
<evidence type="ECO:0000256" key="1">
    <source>
        <dbReference type="ARBA" id="ARBA00022614"/>
    </source>
</evidence>
<dbReference type="InterPro" id="IPR003591">
    <property type="entry name" value="Leu-rich_rpt_typical-subtyp"/>
</dbReference>
<dbReference type="InterPro" id="IPR032675">
    <property type="entry name" value="LRR_dom_sf"/>
</dbReference>
<gene>
    <name evidence="5" type="ORF">NDU88_007245</name>
</gene>
<dbReference type="Proteomes" id="UP001066276">
    <property type="component" value="Chromosome 8"/>
</dbReference>